<evidence type="ECO:0000256" key="1">
    <source>
        <dbReference type="ARBA" id="ARBA00004571"/>
    </source>
</evidence>
<accession>A0A1T5M0D1</accession>
<dbReference type="GO" id="GO:0009279">
    <property type="term" value="C:cell outer membrane"/>
    <property type="evidence" value="ECO:0007669"/>
    <property type="project" value="UniProtKB-SubCell"/>
</dbReference>
<keyword evidence="7 8" id="KW-0998">Cell outer membrane</keyword>
<dbReference type="Gene3D" id="2.40.170.20">
    <property type="entry name" value="TonB-dependent receptor, beta-barrel domain"/>
    <property type="match status" value="1"/>
</dbReference>
<evidence type="ECO:0000313" key="12">
    <source>
        <dbReference type="Proteomes" id="UP000190961"/>
    </source>
</evidence>
<evidence type="ECO:0000256" key="8">
    <source>
        <dbReference type="PROSITE-ProRule" id="PRU01360"/>
    </source>
</evidence>
<keyword evidence="4 8" id="KW-0812">Transmembrane</keyword>
<dbReference type="InterPro" id="IPR012910">
    <property type="entry name" value="Plug_dom"/>
</dbReference>
<dbReference type="AlphaFoldDB" id="A0A1T5M0D1"/>
<dbReference type="InterPro" id="IPR039426">
    <property type="entry name" value="TonB-dep_rcpt-like"/>
</dbReference>
<organism evidence="11 12">
    <name type="scientific">Ohtaekwangia koreensis</name>
    <dbReference type="NCBI Taxonomy" id="688867"/>
    <lineage>
        <taxon>Bacteria</taxon>
        <taxon>Pseudomonadati</taxon>
        <taxon>Bacteroidota</taxon>
        <taxon>Cytophagia</taxon>
        <taxon>Cytophagales</taxon>
        <taxon>Fulvivirgaceae</taxon>
        <taxon>Ohtaekwangia</taxon>
    </lineage>
</organism>
<dbReference type="Proteomes" id="UP000190961">
    <property type="component" value="Unassembled WGS sequence"/>
</dbReference>
<keyword evidence="5 9" id="KW-0732">Signal</keyword>
<keyword evidence="11" id="KW-0675">Receptor</keyword>
<keyword evidence="2 8" id="KW-0813">Transport</keyword>
<dbReference type="GO" id="GO:0015344">
    <property type="term" value="F:siderophore uptake transmembrane transporter activity"/>
    <property type="evidence" value="ECO:0007669"/>
    <property type="project" value="TreeGrafter"/>
</dbReference>
<evidence type="ECO:0000256" key="9">
    <source>
        <dbReference type="SAM" id="SignalP"/>
    </source>
</evidence>
<dbReference type="InterPro" id="IPR037066">
    <property type="entry name" value="Plug_dom_sf"/>
</dbReference>
<feature type="chain" id="PRO_5012911103" evidence="9">
    <location>
        <begin position="20"/>
        <end position="708"/>
    </location>
</feature>
<keyword evidence="6 8" id="KW-0472">Membrane</keyword>
<feature type="domain" description="TonB-dependent receptor plug" evidence="10">
    <location>
        <begin position="72"/>
        <end position="178"/>
    </location>
</feature>
<dbReference type="OrthoDB" id="9764669at2"/>
<dbReference type="RefSeq" id="WP_079688548.1">
    <property type="nucleotide sequence ID" value="NZ_FUZU01000003.1"/>
</dbReference>
<dbReference type="SUPFAM" id="SSF56935">
    <property type="entry name" value="Porins"/>
    <property type="match status" value="1"/>
</dbReference>
<proteinExistence type="inferred from homology"/>
<evidence type="ECO:0000256" key="4">
    <source>
        <dbReference type="ARBA" id="ARBA00022692"/>
    </source>
</evidence>
<dbReference type="InterPro" id="IPR036942">
    <property type="entry name" value="Beta-barrel_TonB_sf"/>
</dbReference>
<name>A0A1T5M0D1_9BACT</name>
<evidence type="ECO:0000256" key="6">
    <source>
        <dbReference type="ARBA" id="ARBA00023136"/>
    </source>
</evidence>
<dbReference type="Gene3D" id="2.170.130.10">
    <property type="entry name" value="TonB-dependent receptor, plug domain"/>
    <property type="match status" value="1"/>
</dbReference>
<protein>
    <submittedName>
        <fullName evidence="11">Outer membrane cobalamin receptor protein</fullName>
    </submittedName>
</protein>
<feature type="signal peptide" evidence="9">
    <location>
        <begin position="1"/>
        <end position="19"/>
    </location>
</feature>
<evidence type="ECO:0000256" key="2">
    <source>
        <dbReference type="ARBA" id="ARBA00022448"/>
    </source>
</evidence>
<dbReference type="PROSITE" id="PS52016">
    <property type="entry name" value="TONB_DEPENDENT_REC_3"/>
    <property type="match status" value="1"/>
</dbReference>
<evidence type="ECO:0000259" key="10">
    <source>
        <dbReference type="Pfam" id="PF07715"/>
    </source>
</evidence>
<dbReference type="PANTHER" id="PTHR30069">
    <property type="entry name" value="TONB-DEPENDENT OUTER MEMBRANE RECEPTOR"/>
    <property type="match status" value="1"/>
</dbReference>
<sequence length="708" mass="78351">MKKVSSVFFLLFIYLTLHAQQDSLKIKIDSLYQYYDMSLEELSHVKASGVSSELETFINSLITVASQKAISTRESPSAISLISEEDIKKSGARDLIDVLRLVPGFDFAYDGSNTIGIGIRGNWANEGKVLLQVDGVQMNEIFSGATQFGNNFPIASISRIEIIRGPGSAIYGGFAELGVINIITKNPDELNGGYITGTFGQMQHGSARRTLNLGIGKKVKAFEFSLTGVMGEGNRSDRTAFVRGVSTTISSRETMANNSATNPFFWNGKIGYKGFSLRLIYDNYKTDVLTLTDESGKRFLSRYTNALSAEAKYTWKASDKLSLTPSLFLTWQSPGVSNLSDSLNLIQDRGHRFQSSVTAAYDFSRKINMVTGATYFTDIGTNDADSITTISNYVSSIQYHTYALFSQLTIKHRIANIVLGARYENNSEFGDAFVPRIAFTKRVDRFHLKLLYSNSFRSPSIQNIARGVANTSGAIGSIGPEHTRVAEIELGYQLTRDILTTANFFNTSIKDPIVYISDLNLYTNFDKSGSQGVELEARMKKRWGSITANYSFYTVANQTRLQIYSTQQYIQGDTLQPSGGDASKSTLLAFPAHKITLTANVTLSKSLSISSSILWNSKRYGYDFQTSDQGTYEIYLKEDAPKLMSNIFLTWSSPVKGLDLGAGVFNLFNTRYNYMVPVGSRTAAPLPSGSREYTIRLSFLLKSKTPQS</sequence>
<comment type="similarity">
    <text evidence="8">Belongs to the TonB-dependent receptor family.</text>
</comment>
<reference evidence="11 12" key="1">
    <citation type="submission" date="2017-02" db="EMBL/GenBank/DDBJ databases">
        <authorList>
            <person name="Peterson S.W."/>
        </authorList>
    </citation>
    <scope>NUCLEOTIDE SEQUENCE [LARGE SCALE GENOMIC DNA]</scope>
    <source>
        <strain evidence="11 12">DSM 25262</strain>
    </source>
</reference>
<comment type="subcellular location">
    <subcellularLocation>
        <location evidence="1 8">Cell outer membrane</location>
        <topology evidence="1 8">Multi-pass membrane protein</topology>
    </subcellularLocation>
</comment>
<dbReference type="EMBL" id="FUZU01000003">
    <property type="protein sequence ID" value="SKC81575.1"/>
    <property type="molecule type" value="Genomic_DNA"/>
</dbReference>
<evidence type="ECO:0000256" key="7">
    <source>
        <dbReference type="ARBA" id="ARBA00023237"/>
    </source>
</evidence>
<gene>
    <name evidence="11" type="ORF">SAMN05660236_3977</name>
</gene>
<evidence type="ECO:0000313" key="11">
    <source>
        <dbReference type="EMBL" id="SKC81575.1"/>
    </source>
</evidence>
<dbReference type="Pfam" id="PF07715">
    <property type="entry name" value="Plug"/>
    <property type="match status" value="1"/>
</dbReference>
<evidence type="ECO:0000256" key="3">
    <source>
        <dbReference type="ARBA" id="ARBA00022452"/>
    </source>
</evidence>
<keyword evidence="12" id="KW-1185">Reference proteome</keyword>
<dbReference type="GO" id="GO:0044718">
    <property type="term" value="P:siderophore transmembrane transport"/>
    <property type="evidence" value="ECO:0007669"/>
    <property type="project" value="TreeGrafter"/>
</dbReference>
<evidence type="ECO:0000256" key="5">
    <source>
        <dbReference type="ARBA" id="ARBA00022729"/>
    </source>
</evidence>
<keyword evidence="3 8" id="KW-1134">Transmembrane beta strand</keyword>
<dbReference type="PANTHER" id="PTHR30069:SF29">
    <property type="entry name" value="HEMOGLOBIN AND HEMOGLOBIN-HAPTOGLOBIN-BINDING PROTEIN 1-RELATED"/>
    <property type="match status" value="1"/>
</dbReference>
<dbReference type="STRING" id="688867.SAMN05660236_3977"/>